<dbReference type="AlphaFoldDB" id="A0A078AF97"/>
<sequence length="795" mass="93422">MNKSKLFLISPSQLISQSTIQDSSLINGSNFNDYDRSEDGDSIIEQKLKVNQTSNQSQSLIAENNQNGEKDDNQKLPQLTMSQTYAKPSIEVDFIDPMKYRYSDDKPFPLKLLNSNHIFEALEFLKYDYSKYNRKIYVYLFWIYYCKKLREKLKTKYMKLFILTQPPKDDLFEVFPFILGKAIYLTIEKHLKNGKLILNGDDIEQDLFQQVHQEVNGFTMSKIYLTKNLRKYLHPQTPQGYNTHRQSTNLALQMGDGLPIQPNSGRRIPMNHQTSGLALDQINSKKPFSKRTTLNPQDSSKELNAFKNQLKKILLNPQQDKRKNPIRDSQASQNKGEQKNSPSRNKTNSWQWFGSTTLNSNNDQYSMMSMTSRYNKFETNKLSPMFTSFYSTNSFTNPLPNKNITLKKHITQQDDRPESNFEILLRAYKNEKIEEIEEMKRNNNLHLLSKGNLRAFKNIAGKELQARNTTEVVVKRKQRKWVIGEQISSDGNIMTSPGLQKLIELKHAVDRLPTNFNFEKKILRSSVPKRIIQDIGSQYSEIADKLLPEYRDILLQAQRENQMIQETQAKMADGISTDINENVQRKLMQDKYEKKMRMILKRKNERDLRRQVELQKEQIQKEKELQKVNLDPLENYQAIIPSPYIKEQDVEFWFENIFQEYTDDNNKKKQNINYKPEKNKKYDPKQASISMNSDGKTNPFGNKRNHHYHDDSMKSKVERSFNEFFQRQELKFNGGETPRELKVPIPDSSRSQNYSIAQEDNKNQDDEQNELLSMSDMQNEKEVISQYEQNEDIQE</sequence>
<evidence type="ECO:0000313" key="3">
    <source>
        <dbReference type="EMBL" id="CDW80202.1"/>
    </source>
</evidence>
<feature type="compositionally biased region" description="Basic and acidic residues" evidence="2">
    <location>
        <begin position="675"/>
        <end position="684"/>
    </location>
</feature>
<feature type="compositionally biased region" description="Polar residues" evidence="2">
    <location>
        <begin position="687"/>
        <end position="700"/>
    </location>
</feature>
<accession>A0A078AF97</accession>
<feature type="region of interest" description="Disordered" evidence="2">
    <location>
        <begin position="280"/>
        <end position="302"/>
    </location>
</feature>
<feature type="region of interest" description="Disordered" evidence="2">
    <location>
        <begin position="314"/>
        <end position="355"/>
    </location>
</feature>
<feature type="region of interest" description="Disordered" evidence="2">
    <location>
        <begin position="667"/>
        <end position="714"/>
    </location>
</feature>
<dbReference type="EMBL" id="CCKQ01008741">
    <property type="protein sequence ID" value="CDW80202.1"/>
    <property type="molecule type" value="Genomic_DNA"/>
</dbReference>
<reference evidence="3 4" key="1">
    <citation type="submission" date="2014-06" db="EMBL/GenBank/DDBJ databases">
        <authorList>
            <person name="Swart Estienne"/>
        </authorList>
    </citation>
    <scope>NUCLEOTIDE SEQUENCE [LARGE SCALE GENOMIC DNA]</scope>
    <source>
        <strain evidence="3 4">130c</strain>
    </source>
</reference>
<gene>
    <name evidence="3" type="primary">Contig6049.g6473</name>
    <name evidence="3" type="ORF">STYLEM_9198</name>
</gene>
<dbReference type="Proteomes" id="UP000039865">
    <property type="component" value="Unassembled WGS sequence"/>
</dbReference>
<evidence type="ECO:0000313" key="4">
    <source>
        <dbReference type="Proteomes" id="UP000039865"/>
    </source>
</evidence>
<evidence type="ECO:0000256" key="1">
    <source>
        <dbReference type="SAM" id="Coils"/>
    </source>
</evidence>
<dbReference type="InParanoid" id="A0A078AF97"/>
<proteinExistence type="predicted"/>
<evidence type="ECO:0000256" key="2">
    <source>
        <dbReference type="SAM" id="MobiDB-lite"/>
    </source>
</evidence>
<protein>
    <submittedName>
        <fullName evidence="3">Uncharacterized protein</fullName>
    </submittedName>
</protein>
<feature type="coiled-coil region" evidence="1">
    <location>
        <begin position="602"/>
        <end position="629"/>
    </location>
</feature>
<keyword evidence="4" id="KW-1185">Reference proteome</keyword>
<name>A0A078AF97_STYLE</name>
<organism evidence="3 4">
    <name type="scientific">Stylonychia lemnae</name>
    <name type="common">Ciliate</name>
    <dbReference type="NCBI Taxonomy" id="5949"/>
    <lineage>
        <taxon>Eukaryota</taxon>
        <taxon>Sar</taxon>
        <taxon>Alveolata</taxon>
        <taxon>Ciliophora</taxon>
        <taxon>Intramacronucleata</taxon>
        <taxon>Spirotrichea</taxon>
        <taxon>Stichotrichia</taxon>
        <taxon>Sporadotrichida</taxon>
        <taxon>Oxytrichidae</taxon>
        <taxon>Stylonychinae</taxon>
        <taxon>Stylonychia</taxon>
    </lineage>
</organism>
<feature type="compositionally biased region" description="Polar residues" evidence="2">
    <location>
        <begin position="748"/>
        <end position="758"/>
    </location>
</feature>
<keyword evidence="1" id="KW-0175">Coiled coil</keyword>
<feature type="compositionally biased region" description="Polar residues" evidence="2">
    <location>
        <begin position="280"/>
        <end position="298"/>
    </location>
</feature>
<feature type="compositionally biased region" description="Polar residues" evidence="2">
    <location>
        <begin position="327"/>
        <end position="355"/>
    </location>
</feature>
<feature type="region of interest" description="Disordered" evidence="2">
    <location>
        <begin position="729"/>
        <end position="795"/>
    </location>
</feature>